<name>A0A1M7Z363_9VIBR</name>
<dbReference type="RefSeq" id="WP_073586654.1">
    <property type="nucleotide sequence ID" value="NZ_AP024898.1"/>
</dbReference>
<protein>
    <submittedName>
        <fullName evidence="1">Uncharacterized protein</fullName>
    </submittedName>
</protein>
<sequence length="84" mass="9860">MNNEHWENYSDLFLDEFDDTEEHRVLEKIVGDKKIAAVIKFHLGSDSQNWLDRRVDALDGLTPRECLSTESGKVKLQEVLMRFH</sequence>
<evidence type="ECO:0000313" key="1">
    <source>
        <dbReference type="EMBL" id="SHO59245.1"/>
    </source>
</evidence>
<gene>
    <name evidence="1" type="ORF">VQ7734_05025</name>
</gene>
<dbReference type="STRING" id="1117707.VQ7734_05025"/>
<dbReference type="EMBL" id="FRFG01000108">
    <property type="protein sequence ID" value="SHO59245.1"/>
    <property type="molecule type" value="Genomic_DNA"/>
</dbReference>
<dbReference type="AlphaFoldDB" id="A0A1M7Z363"/>
<proteinExistence type="predicted"/>
<organism evidence="1 2">
    <name type="scientific">Vibrio quintilis</name>
    <dbReference type="NCBI Taxonomy" id="1117707"/>
    <lineage>
        <taxon>Bacteria</taxon>
        <taxon>Pseudomonadati</taxon>
        <taxon>Pseudomonadota</taxon>
        <taxon>Gammaproteobacteria</taxon>
        <taxon>Vibrionales</taxon>
        <taxon>Vibrionaceae</taxon>
        <taxon>Vibrio</taxon>
    </lineage>
</organism>
<accession>A0A1M7Z363</accession>
<keyword evidence="2" id="KW-1185">Reference proteome</keyword>
<evidence type="ECO:0000313" key="2">
    <source>
        <dbReference type="Proteomes" id="UP000184600"/>
    </source>
</evidence>
<dbReference type="OrthoDB" id="6058653at2"/>
<reference evidence="2" key="1">
    <citation type="submission" date="2016-12" db="EMBL/GenBank/DDBJ databases">
        <authorList>
            <person name="Rodrigo-Torres L."/>
            <person name="Arahal R.D."/>
            <person name="Lucena T."/>
        </authorList>
    </citation>
    <scope>NUCLEOTIDE SEQUENCE [LARGE SCALE GENOMIC DNA]</scope>
</reference>
<dbReference type="Proteomes" id="UP000184600">
    <property type="component" value="Unassembled WGS sequence"/>
</dbReference>